<feature type="transmembrane region" description="Helical" evidence="1">
    <location>
        <begin position="109"/>
        <end position="130"/>
    </location>
</feature>
<evidence type="ECO:0000313" key="2">
    <source>
        <dbReference type="EMBL" id="PIN10918.1"/>
    </source>
</evidence>
<sequence>MSQTQTSNEGPSNLNARGSRKIRRVPEVLLREERNRHDYIPKMVSIGPYHEGNPELLYAEFFKIKALERFREVHEPETLLCHLVIKSKIPEIRDIYQRGSTDRYSDDRLALNMLLDALFIAIFMLEYIAAERGNMAEYPSLENIARMRDYFGPLSISIVVRDMCLVDNQIPIWILVLLLSTIVPDRGDQAKILCGYVSLVLFGELYSAKISVPEWADESILHLFDLFYGVLAVFVHEPMEETRSGHVNCCFGVQARTNVDPESDECCQGISRFPSCLKAKEDLKILGHSFRSLTELKAKGIHLKLSPTQSLLDVKFKSNFKYAELQLPTLSTCLDTKTLFLNMMCYELDPQTLSPGVMISYINLMKLLIMKPKDVKELREKNILLGFRGSDEEIVKMYQDFDTHGVDNPGIYKDVKNRIQAHYNSKTKTWKAKLIHTFFHC</sequence>
<keyword evidence="1" id="KW-0812">Transmembrane</keyword>
<evidence type="ECO:0000313" key="3">
    <source>
        <dbReference type="Proteomes" id="UP000231279"/>
    </source>
</evidence>
<protein>
    <submittedName>
        <fullName evidence="2">Uncharacterized protein</fullName>
    </submittedName>
</protein>
<dbReference type="OrthoDB" id="1849062at2759"/>
<dbReference type="AlphaFoldDB" id="A0A2G9H065"/>
<dbReference type="PANTHER" id="PTHR31549:SF129">
    <property type="entry name" value="DUF4220 DOMAIN-CONTAINING PROTEIN"/>
    <property type="match status" value="1"/>
</dbReference>
<keyword evidence="1" id="KW-0472">Membrane</keyword>
<organism evidence="2 3">
    <name type="scientific">Handroanthus impetiginosus</name>
    <dbReference type="NCBI Taxonomy" id="429701"/>
    <lineage>
        <taxon>Eukaryota</taxon>
        <taxon>Viridiplantae</taxon>
        <taxon>Streptophyta</taxon>
        <taxon>Embryophyta</taxon>
        <taxon>Tracheophyta</taxon>
        <taxon>Spermatophyta</taxon>
        <taxon>Magnoliopsida</taxon>
        <taxon>eudicotyledons</taxon>
        <taxon>Gunneridae</taxon>
        <taxon>Pentapetalae</taxon>
        <taxon>asterids</taxon>
        <taxon>lamiids</taxon>
        <taxon>Lamiales</taxon>
        <taxon>Bignoniaceae</taxon>
        <taxon>Crescentiina</taxon>
        <taxon>Tabebuia alliance</taxon>
        <taxon>Handroanthus</taxon>
    </lineage>
</organism>
<gene>
    <name evidence="2" type="ORF">CDL12_16488</name>
</gene>
<reference evidence="3" key="1">
    <citation type="journal article" date="2018" name="Gigascience">
        <title>Genome assembly of the Pink Ipe (Handroanthus impetiginosus, Bignoniaceae), a highly valued, ecologically keystone Neotropical timber forest tree.</title>
        <authorList>
            <person name="Silva-Junior O.B."/>
            <person name="Grattapaglia D."/>
            <person name="Novaes E."/>
            <person name="Collevatti R.G."/>
        </authorList>
    </citation>
    <scope>NUCLEOTIDE SEQUENCE [LARGE SCALE GENOMIC DNA]</scope>
    <source>
        <strain evidence="3">cv. UFG-1</strain>
    </source>
</reference>
<name>A0A2G9H065_9LAMI</name>
<evidence type="ECO:0000256" key="1">
    <source>
        <dbReference type="SAM" id="Phobius"/>
    </source>
</evidence>
<dbReference type="PANTHER" id="PTHR31549">
    <property type="entry name" value="PROTEIN, PUTATIVE (DUF247)-RELATED-RELATED"/>
    <property type="match status" value="1"/>
</dbReference>
<dbReference type="Pfam" id="PF03140">
    <property type="entry name" value="DUF247"/>
    <property type="match status" value="1"/>
</dbReference>
<proteinExistence type="predicted"/>
<keyword evidence="1" id="KW-1133">Transmembrane helix</keyword>
<accession>A0A2G9H065</accession>
<dbReference type="STRING" id="429701.A0A2G9H065"/>
<comment type="caution">
    <text evidence="2">The sequence shown here is derived from an EMBL/GenBank/DDBJ whole genome shotgun (WGS) entry which is preliminary data.</text>
</comment>
<dbReference type="InterPro" id="IPR004158">
    <property type="entry name" value="DUF247_pln"/>
</dbReference>
<keyword evidence="3" id="KW-1185">Reference proteome</keyword>
<dbReference type="Proteomes" id="UP000231279">
    <property type="component" value="Unassembled WGS sequence"/>
</dbReference>
<dbReference type="EMBL" id="NKXS01003081">
    <property type="protein sequence ID" value="PIN10918.1"/>
    <property type="molecule type" value="Genomic_DNA"/>
</dbReference>